<feature type="binding site" description="in other chain" evidence="8">
    <location>
        <position position="171"/>
    </location>
    <ligand>
        <name>deamido-NAD(+)</name>
        <dbReference type="ChEBI" id="CHEBI:58437"/>
        <note>ligand shared between two neighboring subunits</note>
    </ligand>
</feature>
<dbReference type="PANTHER" id="PTHR23090:SF7">
    <property type="entry name" value="NH(3)-DEPENDENT NAD(+) SYNTHETASE"/>
    <property type="match status" value="1"/>
</dbReference>
<dbReference type="AlphaFoldDB" id="A0A1I7MZY2"/>
<dbReference type="InterPro" id="IPR022926">
    <property type="entry name" value="NH(3)-dep_NAD(+)_synth"/>
</dbReference>
<reference evidence="12 13" key="1">
    <citation type="submission" date="2016-10" db="EMBL/GenBank/DDBJ databases">
        <authorList>
            <person name="de Groot N.N."/>
        </authorList>
    </citation>
    <scope>NUCLEOTIDE SEQUENCE [LARGE SCALE GENOMIC DNA]</scope>
    <source>
        <strain evidence="12 13">IPL20</strain>
    </source>
</reference>
<dbReference type="PANTHER" id="PTHR23090">
    <property type="entry name" value="NH 3 /GLUTAMINE-DEPENDENT NAD + SYNTHETASE"/>
    <property type="match status" value="1"/>
</dbReference>
<feature type="binding site" description="in other chain" evidence="8">
    <location>
        <position position="204"/>
    </location>
    <ligand>
        <name>deamido-NAD(+)</name>
        <dbReference type="ChEBI" id="CHEBI:58437"/>
        <note>ligand shared between two neighboring subunits</note>
    </ligand>
</feature>
<dbReference type="GO" id="GO:0008795">
    <property type="term" value="F:NAD+ synthase activity"/>
    <property type="evidence" value="ECO:0007669"/>
    <property type="project" value="UniProtKB-UniRule"/>
</dbReference>
<dbReference type="CDD" id="cd00553">
    <property type="entry name" value="NAD_synthase"/>
    <property type="match status" value="1"/>
</dbReference>
<protein>
    <recommendedName>
        <fullName evidence="8 10">NH(3)-dependent NAD(+) synthetase</fullName>
        <ecNumber evidence="8 10">6.3.1.5</ecNumber>
    </recommendedName>
</protein>
<feature type="binding site" evidence="8">
    <location>
        <position position="196"/>
    </location>
    <ligand>
        <name>Mg(2+)</name>
        <dbReference type="ChEBI" id="CHEBI:18420"/>
    </ligand>
</feature>
<feature type="binding site" evidence="8">
    <location>
        <position position="242"/>
    </location>
    <ligand>
        <name>ATP</name>
        <dbReference type="ChEBI" id="CHEBI:30616"/>
    </ligand>
</feature>
<comment type="catalytic activity">
    <reaction evidence="8 10">
        <text>deamido-NAD(+) + NH4(+) + ATP = AMP + diphosphate + NAD(+) + H(+)</text>
        <dbReference type="Rhea" id="RHEA:21188"/>
        <dbReference type="ChEBI" id="CHEBI:15378"/>
        <dbReference type="ChEBI" id="CHEBI:28938"/>
        <dbReference type="ChEBI" id="CHEBI:30616"/>
        <dbReference type="ChEBI" id="CHEBI:33019"/>
        <dbReference type="ChEBI" id="CHEBI:57540"/>
        <dbReference type="ChEBI" id="CHEBI:58437"/>
        <dbReference type="ChEBI" id="CHEBI:456215"/>
        <dbReference type="EC" id="6.3.1.5"/>
    </reaction>
</comment>
<evidence type="ECO:0000256" key="9">
    <source>
        <dbReference type="RuleBase" id="RU003811"/>
    </source>
</evidence>
<dbReference type="STRING" id="429728.SAMN05216456_0409"/>
<keyword evidence="7 8" id="KW-0520">NAD</keyword>
<comment type="pathway">
    <text evidence="8">Cofactor biosynthesis; NAD(+) biosynthesis; NAD(+) from deamido-NAD(+) (ammonia route): step 1/1.</text>
</comment>
<dbReference type="EC" id="6.3.1.5" evidence="8 10"/>
<evidence type="ECO:0000256" key="10">
    <source>
        <dbReference type="RuleBase" id="RU003812"/>
    </source>
</evidence>
<dbReference type="SUPFAM" id="SSF52402">
    <property type="entry name" value="Adenine nucleotide alpha hydrolases-like"/>
    <property type="match status" value="1"/>
</dbReference>
<dbReference type="GO" id="GO:0046872">
    <property type="term" value="F:metal ion binding"/>
    <property type="evidence" value="ECO:0007669"/>
    <property type="project" value="UniProtKB-KW"/>
</dbReference>
<dbReference type="Proteomes" id="UP000199074">
    <property type="component" value="Unassembled WGS sequence"/>
</dbReference>
<feature type="binding site" evidence="8">
    <location>
        <position position="220"/>
    </location>
    <ligand>
        <name>ATP</name>
        <dbReference type="ChEBI" id="CHEBI:30616"/>
    </ligand>
</feature>
<comment type="subunit">
    <text evidence="8">Homodimer.</text>
</comment>
<dbReference type="InterPro" id="IPR003694">
    <property type="entry name" value="NAD_synthase"/>
</dbReference>
<feature type="domain" description="NAD/GMP synthase" evidence="11">
    <location>
        <begin position="54"/>
        <end position="296"/>
    </location>
</feature>
<dbReference type="GO" id="GO:0005524">
    <property type="term" value="F:ATP binding"/>
    <property type="evidence" value="ECO:0007669"/>
    <property type="project" value="UniProtKB-UniRule"/>
</dbReference>
<feature type="binding site" description="in other chain" evidence="8">
    <location>
        <begin position="291"/>
        <end position="292"/>
    </location>
    <ligand>
        <name>deamido-NAD(+)</name>
        <dbReference type="ChEBI" id="CHEBI:58437"/>
        <note>ligand shared between two neighboring subunits</note>
    </ligand>
</feature>
<feature type="binding site" evidence="8">
    <location>
        <position position="80"/>
    </location>
    <ligand>
        <name>Mg(2+)</name>
        <dbReference type="ChEBI" id="CHEBI:18420"/>
    </ligand>
</feature>
<evidence type="ECO:0000259" key="11">
    <source>
        <dbReference type="Pfam" id="PF02540"/>
    </source>
</evidence>
<dbReference type="NCBIfam" id="TIGR00552">
    <property type="entry name" value="nadE"/>
    <property type="match status" value="1"/>
</dbReference>
<comment type="similarity">
    <text evidence="1 8 9">Belongs to the NAD synthetase family.</text>
</comment>
<dbReference type="Pfam" id="PF02540">
    <property type="entry name" value="NAD_synthase"/>
    <property type="match status" value="1"/>
</dbReference>
<name>A0A1I7MZY2_9HYPH</name>
<dbReference type="GO" id="GO:0003952">
    <property type="term" value="F:NAD+ synthase (glutamine-hydrolyzing) activity"/>
    <property type="evidence" value="ECO:0007669"/>
    <property type="project" value="InterPro"/>
</dbReference>
<keyword evidence="6 8" id="KW-0460">Magnesium</keyword>
<dbReference type="EMBL" id="FPCK01000001">
    <property type="protein sequence ID" value="SFV27987.1"/>
    <property type="molecule type" value="Genomic_DNA"/>
</dbReference>
<organism evidence="12 13">
    <name type="scientific">Devosia crocina</name>
    <dbReference type="NCBI Taxonomy" id="429728"/>
    <lineage>
        <taxon>Bacteria</taxon>
        <taxon>Pseudomonadati</taxon>
        <taxon>Pseudomonadota</taxon>
        <taxon>Alphaproteobacteria</taxon>
        <taxon>Hyphomicrobiales</taxon>
        <taxon>Devosiaceae</taxon>
        <taxon>Devosia</taxon>
    </lineage>
</organism>
<keyword evidence="3 8" id="KW-0479">Metal-binding</keyword>
<dbReference type="GO" id="GO:0009435">
    <property type="term" value="P:NAD+ biosynthetic process"/>
    <property type="evidence" value="ECO:0007669"/>
    <property type="project" value="UniProtKB-UniRule"/>
</dbReference>
<dbReference type="InterPro" id="IPR014729">
    <property type="entry name" value="Rossmann-like_a/b/a_fold"/>
</dbReference>
<dbReference type="GO" id="GO:0004359">
    <property type="term" value="F:glutaminase activity"/>
    <property type="evidence" value="ECO:0007669"/>
    <property type="project" value="InterPro"/>
</dbReference>
<feature type="binding site" evidence="8">
    <location>
        <begin position="74"/>
        <end position="81"/>
    </location>
    <ligand>
        <name>ATP</name>
        <dbReference type="ChEBI" id="CHEBI:30616"/>
    </ligand>
</feature>
<dbReference type="NCBIfam" id="NF001979">
    <property type="entry name" value="PRK00768.1"/>
    <property type="match status" value="1"/>
</dbReference>
<dbReference type="UniPathway" id="UPA00253">
    <property type="reaction ID" value="UER00333"/>
</dbReference>
<accession>A0A1I7MZY2</accession>
<keyword evidence="5 8" id="KW-0067">ATP-binding</keyword>
<evidence type="ECO:0000256" key="4">
    <source>
        <dbReference type="ARBA" id="ARBA00022741"/>
    </source>
</evidence>
<gene>
    <name evidence="8" type="primary">nadE</name>
    <name evidence="12" type="ORF">SAMN05216456_0409</name>
</gene>
<dbReference type="GO" id="GO:0005737">
    <property type="term" value="C:cytoplasm"/>
    <property type="evidence" value="ECO:0007669"/>
    <property type="project" value="InterPro"/>
</dbReference>
<evidence type="ECO:0000256" key="3">
    <source>
        <dbReference type="ARBA" id="ARBA00022723"/>
    </source>
</evidence>
<feature type="binding site" evidence="8">
    <location>
        <position position="191"/>
    </location>
    <ligand>
        <name>ATP</name>
        <dbReference type="ChEBI" id="CHEBI:30616"/>
    </ligand>
</feature>
<evidence type="ECO:0000256" key="8">
    <source>
        <dbReference type="HAMAP-Rule" id="MF_00193"/>
    </source>
</evidence>
<evidence type="ECO:0000256" key="1">
    <source>
        <dbReference type="ARBA" id="ARBA00005859"/>
    </source>
</evidence>
<comment type="function">
    <text evidence="8">Catalyzes the ATP-dependent amidation of deamido-NAD to form NAD. Uses ammonia as a nitrogen source.</text>
</comment>
<keyword evidence="2 8" id="KW-0436">Ligase</keyword>
<sequence length="304" mass="32465">MERLTGCRPRNRRGDLPLRKHVHKLPRGDMTSQSEISRDLGVAPQFDAASEAMRRRTFLQTYLERSGLKALVLGISGGIDSTTAGKLAQEAVTELRKQGSDARFVAVRLPYGHQADAADADAALAAIGPDETFEVDIAAATDGMWQAIEAAGFSAASPAQSDFLRGNVKARQRMIAQYALAGGFNGLVLGTDHAAEAVMGFFTKFGDGAADLLPLGGLTKRRVRALAAHLGIPDRLVNKVPTADLEDLAPLRPDEDAYGVTYEQIDDFLEGKPVPPEVAAIIVARYEATAHKRALPISAASIHA</sequence>
<proteinExistence type="inferred from homology"/>
<keyword evidence="4 8" id="KW-0547">Nucleotide-binding</keyword>
<evidence type="ECO:0000256" key="5">
    <source>
        <dbReference type="ARBA" id="ARBA00022840"/>
    </source>
</evidence>
<evidence type="ECO:0000256" key="6">
    <source>
        <dbReference type="ARBA" id="ARBA00022842"/>
    </source>
</evidence>
<evidence type="ECO:0000313" key="12">
    <source>
        <dbReference type="EMBL" id="SFV27987.1"/>
    </source>
</evidence>
<evidence type="ECO:0000256" key="2">
    <source>
        <dbReference type="ARBA" id="ARBA00022598"/>
    </source>
</evidence>
<dbReference type="InterPro" id="IPR022310">
    <property type="entry name" value="NAD/GMP_synthase"/>
</dbReference>
<keyword evidence="13" id="KW-1185">Reference proteome</keyword>
<evidence type="ECO:0000313" key="13">
    <source>
        <dbReference type="Proteomes" id="UP000199074"/>
    </source>
</evidence>
<dbReference type="HAMAP" id="MF_00193">
    <property type="entry name" value="NadE_ammonia_dep"/>
    <property type="match status" value="1"/>
</dbReference>
<evidence type="ECO:0000256" key="7">
    <source>
        <dbReference type="ARBA" id="ARBA00023027"/>
    </source>
</evidence>
<feature type="binding site" evidence="8">
    <location>
        <position position="211"/>
    </location>
    <ligand>
        <name>deamido-NAD(+)</name>
        <dbReference type="ChEBI" id="CHEBI:58437"/>
        <note>ligand shared between two neighboring subunits</note>
    </ligand>
</feature>
<dbReference type="Gene3D" id="3.40.50.620">
    <property type="entry name" value="HUPs"/>
    <property type="match status" value="1"/>
</dbReference>